<keyword evidence="2" id="KW-1185">Reference proteome</keyword>
<evidence type="ECO:0000313" key="2">
    <source>
        <dbReference type="Proteomes" id="UP000191931"/>
    </source>
</evidence>
<organism evidence="1 2">
    <name type="scientific">Desulfamplus magnetovallimortis</name>
    <dbReference type="NCBI Taxonomy" id="1246637"/>
    <lineage>
        <taxon>Bacteria</taxon>
        <taxon>Pseudomonadati</taxon>
        <taxon>Thermodesulfobacteriota</taxon>
        <taxon>Desulfobacteria</taxon>
        <taxon>Desulfobacterales</taxon>
        <taxon>Desulfobacteraceae</taxon>
        <taxon>Desulfamplus</taxon>
    </lineage>
</organism>
<evidence type="ECO:0000313" key="1">
    <source>
        <dbReference type="EMBL" id="SLM28928.1"/>
    </source>
</evidence>
<sequence length="57" mass="6562">MFHLPLYTFRDTFPSVGILPKKSVNYFGDDMKDASSFEELQMNHADLGCIHPQKWAS</sequence>
<dbReference type="Proteomes" id="UP000191931">
    <property type="component" value="Unassembled WGS sequence"/>
</dbReference>
<protein>
    <submittedName>
        <fullName evidence="1">Uncharacterized protein</fullName>
    </submittedName>
</protein>
<dbReference type="STRING" id="1246637.MTBBW1_1630038"/>
<accession>A0A1W1H992</accession>
<dbReference type="EMBL" id="FWEV01000072">
    <property type="protein sequence ID" value="SLM28928.1"/>
    <property type="molecule type" value="Genomic_DNA"/>
</dbReference>
<dbReference type="AlphaFoldDB" id="A0A1W1H992"/>
<gene>
    <name evidence="1" type="ORF">MTBBW1_1630038</name>
</gene>
<reference evidence="1 2" key="1">
    <citation type="submission" date="2017-03" db="EMBL/GenBank/DDBJ databases">
        <authorList>
            <person name="Afonso C.L."/>
            <person name="Miller P.J."/>
            <person name="Scott M.A."/>
            <person name="Spackman E."/>
            <person name="Goraichik I."/>
            <person name="Dimitrov K.M."/>
            <person name="Suarez D.L."/>
            <person name="Swayne D.E."/>
        </authorList>
    </citation>
    <scope>NUCLEOTIDE SEQUENCE [LARGE SCALE GENOMIC DNA]</scope>
    <source>
        <strain evidence="1">PRJEB14757</strain>
    </source>
</reference>
<name>A0A1W1H992_9BACT</name>
<proteinExistence type="predicted"/>